<gene>
    <name evidence="1" type="ORF">ESZ00_16730</name>
</gene>
<dbReference type="EMBL" id="SDMK01000004">
    <property type="protein sequence ID" value="RXS93699.1"/>
    <property type="molecule type" value="Genomic_DNA"/>
</dbReference>
<dbReference type="RefSeq" id="WP_129209469.1">
    <property type="nucleotide sequence ID" value="NZ_BMGU01000002.1"/>
</dbReference>
<proteinExistence type="predicted"/>
<dbReference type="OrthoDB" id="118655at2"/>
<sequence>MASPGNTTVTIDGNQFNAISTHVGFSTIHDEMGMPLMGSQSCSISVTVDIHDNVNMPFSTLSALFGLSNQLTRDKVRDMKIEYWTDESRQDAICVYQFSGWISSFYTISGAGSNHLLSLTLQPALTNKQYVDVKMSN</sequence>
<comment type="caution">
    <text evidence="1">The sequence shown here is derived from an EMBL/GenBank/DDBJ whole genome shotgun (WGS) entry which is preliminary data.</text>
</comment>
<accession>A0A4Q1S9T8</accession>
<organism evidence="1 2">
    <name type="scientific">Silvibacterium dinghuense</name>
    <dbReference type="NCBI Taxonomy" id="1560006"/>
    <lineage>
        <taxon>Bacteria</taxon>
        <taxon>Pseudomonadati</taxon>
        <taxon>Acidobacteriota</taxon>
        <taxon>Terriglobia</taxon>
        <taxon>Terriglobales</taxon>
        <taxon>Acidobacteriaceae</taxon>
        <taxon>Silvibacterium</taxon>
    </lineage>
</organism>
<name>A0A4Q1S9T8_9BACT</name>
<keyword evidence="2" id="KW-1185">Reference proteome</keyword>
<dbReference type="Proteomes" id="UP000290253">
    <property type="component" value="Unassembled WGS sequence"/>
</dbReference>
<protein>
    <submittedName>
        <fullName evidence="1">Uncharacterized protein</fullName>
    </submittedName>
</protein>
<dbReference type="AlphaFoldDB" id="A0A4Q1S9T8"/>
<evidence type="ECO:0000313" key="2">
    <source>
        <dbReference type="Proteomes" id="UP000290253"/>
    </source>
</evidence>
<evidence type="ECO:0000313" key="1">
    <source>
        <dbReference type="EMBL" id="RXS93699.1"/>
    </source>
</evidence>
<reference evidence="1 2" key="1">
    <citation type="journal article" date="2016" name="Int. J. Syst. Evol. Microbiol.">
        <title>Acidipila dinghuensis sp. nov., an acidobacterium isolated from forest soil.</title>
        <authorList>
            <person name="Jiang Y.W."/>
            <person name="Wang J."/>
            <person name="Chen M.H."/>
            <person name="Lv Y.Y."/>
            <person name="Qiu L.H."/>
        </authorList>
    </citation>
    <scope>NUCLEOTIDE SEQUENCE [LARGE SCALE GENOMIC DNA]</scope>
    <source>
        <strain evidence="1 2">DHOF10</strain>
    </source>
</reference>